<gene>
    <name evidence="1" type="ORF">Ade02nite_54830</name>
</gene>
<name>A0ABQ3YA52_9ACTN</name>
<dbReference type="Proteomes" id="UP000609879">
    <property type="component" value="Unassembled WGS sequence"/>
</dbReference>
<proteinExistence type="predicted"/>
<accession>A0ABQ3YA52</accession>
<protein>
    <submittedName>
        <fullName evidence="1">Uncharacterized protein</fullName>
    </submittedName>
</protein>
<reference evidence="1 2" key="1">
    <citation type="submission" date="2021-01" db="EMBL/GenBank/DDBJ databases">
        <title>Whole genome shotgun sequence of Actinoplanes deccanensis NBRC 13994.</title>
        <authorList>
            <person name="Komaki H."/>
            <person name="Tamura T."/>
        </authorList>
    </citation>
    <scope>NUCLEOTIDE SEQUENCE [LARGE SCALE GENOMIC DNA]</scope>
    <source>
        <strain evidence="1 2">NBRC 13994</strain>
    </source>
</reference>
<comment type="caution">
    <text evidence="1">The sequence shown here is derived from an EMBL/GenBank/DDBJ whole genome shotgun (WGS) entry which is preliminary data.</text>
</comment>
<evidence type="ECO:0000313" key="1">
    <source>
        <dbReference type="EMBL" id="GID76842.1"/>
    </source>
</evidence>
<dbReference type="EMBL" id="BOMI01000109">
    <property type="protein sequence ID" value="GID76842.1"/>
    <property type="molecule type" value="Genomic_DNA"/>
</dbReference>
<evidence type="ECO:0000313" key="2">
    <source>
        <dbReference type="Proteomes" id="UP000609879"/>
    </source>
</evidence>
<sequence length="155" mass="16626">MVLADVGRGVPFGREPFPLLECGETVVVIRHAVSLAALLSRWNRKERSADVAPTAGMRCGRAGEVPVGPLAMVVFGGPVDTQRVGRDDVQPAQDRSKVMFERLARVADRIAETAKDGARINDQMVGRAPGAVHRAACWRRLAVAEEAASRGISQS</sequence>
<keyword evidence="2" id="KW-1185">Reference proteome</keyword>
<organism evidence="1 2">
    <name type="scientific">Paractinoplanes deccanensis</name>
    <dbReference type="NCBI Taxonomy" id="113561"/>
    <lineage>
        <taxon>Bacteria</taxon>
        <taxon>Bacillati</taxon>
        <taxon>Actinomycetota</taxon>
        <taxon>Actinomycetes</taxon>
        <taxon>Micromonosporales</taxon>
        <taxon>Micromonosporaceae</taxon>
        <taxon>Paractinoplanes</taxon>
    </lineage>
</organism>